<name>A0A6B3LRH8_9BACT</name>
<dbReference type="AlphaFoldDB" id="A0A6B3LRH8"/>
<accession>A0A6B3LRH8</accession>
<proteinExistence type="predicted"/>
<keyword evidence="3" id="KW-1185">Reference proteome</keyword>
<evidence type="ECO:0000256" key="1">
    <source>
        <dbReference type="SAM" id="MobiDB-lite"/>
    </source>
</evidence>
<sequence length="167" mass="18843">MKDMQAAWKGSEAQEVPGSSAPPELTGDVAQIISFLAETVQPEKIFLLHHPALDGEGKTGYVDLLVVPCRSHIRFTKHQTIVEFANQRHRQVTCSLHRSDAVREALEQGHIFYLLACRSERLVYDSGGEQLLFTPRGLYEEVVAKAREVFESNLQKSRAFYTCALQR</sequence>
<evidence type="ECO:0000313" key="3">
    <source>
        <dbReference type="Proteomes" id="UP000474777"/>
    </source>
</evidence>
<evidence type="ECO:0000313" key="2">
    <source>
        <dbReference type="EMBL" id="NEM99452.1"/>
    </source>
</evidence>
<dbReference type="RefSeq" id="WP_163916620.1">
    <property type="nucleotide sequence ID" value="NZ_JAAGWD010000009.1"/>
</dbReference>
<feature type="region of interest" description="Disordered" evidence="1">
    <location>
        <begin position="1"/>
        <end position="23"/>
    </location>
</feature>
<dbReference type="EMBL" id="JAAGWD010000009">
    <property type="protein sequence ID" value="NEM99452.1"/>
    <property type="molecule type" value="Genomic_DNA"/>
</dbReference>
<organism evidence="2 3">
    <name type="scientific">Pontibacter burrus</name>
    <dbReference type="NCBI Taxonomy" id="2704466"/>
    <lineage>
        <taxon>Bacteria</taxon>
        <taxon>Pseudomonadati</taxon>
        <taxon>Bacteroidota</taxon>
        <taxon>Cytophagia</taxon>
        <taxon>Cytophagales</taxon>
        <taxon>Hymenobacteraceae</taxon>
        <taxon>Pontibacter</taxon>
    </lineage>
</organism>
<comment type="caution">
    <text evidence="2">The sequence shown here is derived from an EMBL/GenBank/DDBJ whole genome shotgun (WGS) entry which is preliminary data.</text>
</comment>
<protein>
    <submittedName>
        <fullName evidence="2">Uncharacterized protein</fullName>
    </submittedName>
</protein>
<reference evidence="2 3" key="1">
    <citation type="submission" date="2020-02" db="EMBL/GenBank/DDBJ databases">
        <authorList>
            <person name="Kim M.K."/>
        </authorList>
    </citation>
    <scope>NUCLEOTIDE SEQUENCE [LARGE SCALE GENOMIC DNA]</scope>
    <source>
        <strain evidence="2 3">BT327</strain>
    </source>
</reference>
<gene>
    <name evidence="2" type="ORF">GXP69_17280</name>
</gene>
<dbReference type="Proteomes" id="UP000474777">
    <property type="component" value="Unassembled WGS sequence"/>
</dbReference>